<dbReference type="AlphaFoldDB" id="A0A8S4FRC5"/>
<dbReference type="SUPFAM" id="SSF52833">
    <property type="entry name" value="Thioredoxin-like"/>
    <property type="match status" value="1"/>
</dbReference>
<dbReference type="GO" id="GO:0005929">
    <property type="term" value="C:cilium"/>
    <property type="evidence" value="ECO:0007669"/>
    <property type="project" value="TreeGrafter"/>
</dbReference>
<evidence type="ECO:0000313" key="5">
    <source>
        <dbReference type="Proteomes" id="UP000653454"/>
    </source>
</evidence>
<dbReference type="InterPro" id="IPR013766">
    <property type="entry name" value="Thioredoxin_domain"/>
</dbReference>
<dbReference type="InterPro" id="IPR042418">
    <property type="entry name" value="TXNDC15"/>
</dbReference>
<name>A0A8S4FRC5_PLUXY</name>
<dbReference type="EMBL" id="CAJHNJ030000038">
    <property type="protein sequence ID" value="CAG9129535.1"/>
    <property type="molecule type" value="Genomic_DNA"/>
</dbReference>
<evidence type="ECO:0000313" key="4">
    <source>
        <dbReference type="EMBL" id="CAG9129535.1"/>
    </source>
</evidence>
<protein>
    <submittedName>
        <fullName evidence="4">(diamondback moth) hypothetical protein</fullName>
    </submittedName>
</protein>
<keyword evidence="2" id="KW-0732">Signal</keyword>
<dbReference type="PANTHER" id="PTHR14684">
    <property type="entry name" value="THIOREDOXIN DOMAIN-CONTAINING PROTEIN 15"/>
    <property type="match status" value="1"/>
</dbReference>
<proteinExistence type="predicted"/>
<dbReference type="PROSITE" id="PS51352">
    <property type="entry name" value="THIOREDOXIN_2"/>
    <property type="match status" value="1"/>
</dbReference>
<gene>
    <name evidence="4" type="ORF">PLXY2_LOCUS9559</name>
</gene>
<dbReference type="Proteomes" id="UP000653454">
    <property type="component" value="Unassembled WGS sequence"/>
</dbReference>
<feature type="domain" description="Thioredoxin" evidence="3">
    <location>
        <begin position="121"/>
        <end position="225"/>
    </location>
</feature>
<dbReference type="Pfam" id="PF00085">
    <property type="entry name" value="Thioredoxin"/>
    <property type="match status" value="1"/>
</dbReference>
<keyword evidence="5" id="KW-1185">Reference proteome</keyword>
<keyword evidence="1" id="KW-0812">Transmembrane</keyword>
<dbReference type="Gene3D" id="3.40.30.10">
    <property type="entry name" value="Glutaredoxin"/>
    <property type="match status" value="1"/>
</dbReference>
<dbReference type="InterPro" id="IPR036249">
    <property type="entry name" value="Thioredoxin-like_sf"/>
</dbReference>
<feature type="chain" id="PRO_5035777331" evidence="2">
    <location>
        <begin position="24"/>
        <end position="297"/>
    </location>
</feature>
<feature type="signal peptide" evidence="2">
    <location>
        <begin position="1"/>
        <end position="23"/>
    </location>
</feature>
<evidence type="ECO:0000259" key="3">
    <source>
        <dbReference type="PROSITE" id="PS51352"/>
    </source>
</evidence>
<feature type="transmembrane region" description="Helical" evidence="1">
    <location>
        <begin position="252"/>
        <end position="270"/>
    </location>
</feature>
<keyword evidence="1" id="KW-1133">Transmembrane helix</keyword>
<dbReference type="GO" id="GO:0060271">
    <property type="term" value="P:cilium assembly"/>
    <property type="evidence" value="ECO:0007669"/>
    <property type="project" value="TreeGrafter"/>
</dbReference>
<dbReference type="PANTHER" id="PTHR14684:SF2">
    <property type="entry name" value="THIOREDOXIN DOMAIN-CONTAINING PROTEIN 15"/>
    <property type="match status" value="1"/>
</dbReference>
<sequence length="297" mass="33571">MKEISCSKTAIALIILFVAKGLAELEVETNVPNGQEVQDTDHNDVPNVDESESLLSNVVSDVNKTLTNLYNHVTSANVTIDNTTISANETRKLVKCRDYYDELRTAEFEPTVEIINGTQLAKLLQVKPDITSRDKEADCILVMFYTRACPFSAHAAPHFNALARAYPVVKMVALDALKYHGINAQYGIVGVPTLKMFHNGRPVGKFNGTEYNINSFSKFMHTITGLYPQSLVVTSKDFQGPVSSVVEKETDYFLVLSWLFIIVCAVYYFMESKWWKMIVEMIQNNWRESEAQHEHNE</sequence>
<keyword evidence="1" id="KW-0472">Membrane</keyword>
<accession>A0A8S4FRC5</accession>
<reference evidence="4" key="1">
    <citation type="submission" date="2020-11" db="EMBL/GenBank/DDBJ databases">
        <authorList>
            <person name="Whiteford S."/>
        </authorList>
    </citation>
    <scope>NUCLEOTIDE SEQUENCE</scope>
</reference>
<comment type="caution">
    <text evidence="4">The sequence shown here is derived from an EMBL/GenBank/DDBJ whole genome shotgun (WGS) entry which is preliminary data.</text>
</comment>
<evidence type="ECO:0000256" key="2">
    <source>
        <dbReference type="SAM" id="SignalP"/>
    </source>
</evidence>
<evidence type="ECO:0000256" key="1">
    <source>
        <dbReference type="SAM" id="Phobius"/>
    </source>
</evidence>
<organism evidence="4 5">
    <name type="scientific">Plutella xylostella</name>
    <name type="common">Diamondback moth</name>
    <name type="synonym">Plutella maculipennis</name>
    <dbReference type="NCBI Taxonomy" id="51655"/>
    <lineage>
        <taxon>Eukaryota</taxon>
        <taxon>Metazoa</taxon>
        <taxon>Ecdysozoa</taxon>
        <taxon>Arthropoda</taxon>
        <taxon>Hexapoda</taxon>
        <taxon>Insecta</taxon>
        <taxon>Pterygota</taxon>
        <taxon>Neoptera</taxon>
        <taxon>Endopterygota</taxon>
        <taxon>Lepidoptera</taxon>
        <taxon>Glossata</taxon>
        <taxon>Ditrysia</taxon>
        <taxon>Yponomeutoidea</taxon>
        <taxon>Plutellidae</taxon>
        <taxon>Plutella</taxon>
    </lineage>
</organism>